<dbReference type="PANTHER" id="PTHR14359:SF6">
    <property type="entry name" value="PHOSPHOPANTOTHENOYLCYSTEINE DECARBOXYLASE"/>
    <property type="match status" value="1"/>
</dbReference>
<feature type="domain" description="Flavoprotein" evidence="5">
    <location>
        <begin position="5"/>
        <end position="177"/>
    </location>
</feature>
<dbReference type="AlphaFoldDB" id="A0A0R1HRL8"/>
<dbReference type="SUPFAM" id="SSF102645">
    <property type="entry name" value="CoaB-like"/>
    <property type="match status" value="1"/>
</dbReference>
<dbReference type="InterPro" id="IPR035929">
    <property type="entry name" value="CoaB-like_sf"/>
</dbReference>
<dbReference type="InterPro" id="IPR003382">
    <property type="entry name" value="Flavoprotein"/>
</dbReference>
<keyword evidence="1 3" id="KW-0210">Decarboxylase</keyword>
<sequence>MLNGKHVTLYVTGSIAGYKALTLTRLLVKAGAVVRVVMTRAAQAFVTPLSFQVLSKNKVMTDPFEGADPAVVDHVELADWTDLAIIAPATAQLIGQLANGLADDMASLTLMATTAPILLAPAMNEHMLMSPAVQRNIRTLRTDGVHFVDPERGFLAEGYSGQGRMAEPETIVTAVSQVIDGGDQPLAGKKVVVTAGGTREAIDPVRFIGNRSSGKMGYAVAASLQQLGAEVTLISGPTRLEAPNHVSVISVTTTEELRDQVVQTFKSADGLVMAAAVADFKPAKVADHKIKKTTDNDHMVLELVKTADILKAVATVKQANQVTVGFAAETNDLLENANKKLQSKQLDLLIANDVSQPGVGFNGDTNQVTFLQPNQPPVKTPLMAKTAIADLIGEKVVELLTKKEG</sequence>
<keyword evidence="3" id="KW-0460">Magnesium</keyword>
<comment type="caution">
    <text evidence="7">The sequence shown here is derived from an EMBL/GenBank/DDBJ whole genome shotgun (WGS) entry which is preliminary data.</text>
</comment>
<keyword evidence="3 4" id="KW-0288">FMN</keyword>
<comment type="catalytic activity">
    <reaction evidence="3 4">
        <text>N-[(R)-4-phosphopantothenoyl]-L-cysteine + H(+) = (R)-4'-phosphopantetheine + CO2</text>
        <dbReference type="Rhea" id="RHEA:16793"/>
        <dbReference type="ChEBI" id="CHEBI:15378"/>
        <dbReference type="ChEBI" id="CHEBI:16526"/>
        <dbReference type="ChEBI" id="CHEBI:59458"/>
        <dbReference type="ChEBI" id="CHEBI:61723"/>
        <dbReference type="EC" id="4.1.1.36"/>
    </reaction>
</comment>
<dbReference type="Gene3D" id="3.40.50.1950">
    <property type="entry name" value="Flavin prenyltransferase-like"/>
    <property type="match status" value="1"/>
</dbReference>
<dbReference type="Gene3D" id="3.40.50.10300">
    <property type="entry name" value="CoaB-like"/>
    <property type="match status" value="1"/>
</dbReference>
<comment type="cofactor">
    <cofactor evidence="3">
        <name>Mg(2+)</name>
        <dbReference type="ChEBI" id="CHEBI:18420"/>
    </cofactor>
</comment>
<comment type="function">
    <text evidence="3">Catalyzes two sequential steps in the biosynthesis of coenzyme A. In the first step cysteine is conjugated to 4'-phosphopantothenate to form 4-phosphopantothenoylcysteine. In the second step the latter compound is decarboxylated to form 4'-phosphopantotheine.</text>
</comment>
<dbReference type="EMBL" id="AZCX01000001">
    <property type="protein sequence ID" value="KRK49280.1"/>
    <property type="molecule type" value="Genomic_DNA"/>
</dbReference>
<comment type="cofactor">
    <cofactor evidence="3">
        <name>FMN</name>
        <dbReference type="ChEBI" id="CHEBI:58210"/>
    </cofactor>
    <text evidence="3">Binds 1 FMN per subunit.</text>
</comment>
<dbReference type="UniPathway" id="UPA00241">
    <property type="reaction ID" value="UER00353"/>
</dbReference>
<dbReference type="PANTHER" id="PTHR14359">
    <property type="entry name" value="HOMO-OLIGOMERIC FLAVIN CONTAINING CYS DECARBOXYLASE FAMILY"/>
    <property type="match status" value="1"/>
</dbReference>
<dbReference type="RefSeq" id="WP_056941675.1">
    <property type="nucleotide sequence ID" value="NZ_AZCX01000001.1"/>
</dbReference>
<comment type="similarity">
    <text evidence="3 4">In the N-terminal section; belongs to the HFCD (homo-oligomeric flavin containing Cys decarboxylase) superfamily.</text>
</comment>
<keyword evidence="8" id="KW-1185">Reference proteome</keyword>
<dbReference type="GO" id="GO:0004632">
    <property type="term" value="F:phosphopantothenate--cysteine ligase activity"/>
    <property type="evidence" value="ECO:0007669"/>
    <property type="project" value="UniProtKB-UniRule"/>
</dbReference>
<reference evidence="7 8" key="1">
    <citation type="journal article" date="2015" name="Genome Announc.">
        <title>Expanding the biotechnology potential of lactobacilli through comparative genomics of 213 strains and associated genera.</title>
        <authorList>
            <person name="Sun Z."/>
            <person name="Harris H.M."/>
            <person name="McCann A."/>
            <person name="Guo C."/>
            <person name="Argimon S."/>
            <person name="Zhang W."/>
            <person name="Yang X."/>
            <person name="Jeffery I.B."/>
            <person name="Cooney J.C."/>
            <person name="Kagawa T.F."/>
            <person name="Liu W."/>
            <person name="Song Y."/>
            <person name="Salvetti E."/>
            <person name="Wrobel A."/>
            <person name="Rasinkangas P."/>
            <person name="Parkhill J."/>
            <person name="Rea M.C."/>
            <person name="O'Sullivan O."/>
            <person name="Ritari J."/>
            <person name="Douillard F.P."/>
            <person name="Paul Ross R."/>
            <person name="Yang R."/>
            <person name="Briner A.E."/>
            <person name="Felis G.E."/>
            <person name="de Vos W.M."/>
            <person name="Barrangou R."/>
            <person name="Klaenhammer T.R."/>
            <person name="Caufield P.W."/>
            <person name="Cui Y."/>
            <person name="Zhang H."/>
            <person name="O'Toole P.W."/>
        </authorList>
    </citation>
    <scope>NUCLEOTIDE SEQUENCE [LARGE SCALE GENOMIC DNA]</scope>
    <source>
        <strain evidence="7 8">JCM 15530</strain>
    </source>
</reference>
<feature type="binding site" evidence="3">
    <location>
        <position position="326"/>
    </location>
    <ligand>
        <name>CTP</name>
        <dbReference type="ChEBI" id="CHEBI:37563"/>
    </ligand>
</feature>
<comment type="pathway">
    <text evidence="3 4">Cofactor biosynthesis; coenzyme A biosynthesis; CoA from (R)-pantothenate: step 3/5.</text>
</comment>
<feature type="binding site" evidence="3">
    <location>
        <position position="340"/>
    </location>
    <ligand>
        <name>CTP</name>
        <dbReference type="ChEBI" id="CHEBI:37563"/>
    </ligand>
</feature>
<dbReference type="GO" id="GO:0004633">
    <property type="term" value="F:phosphopantothenoylcysteine decarboxylase activity"/>
    <property type="evidence" value="ECO:0007669"/>
    <property type="project" value="UniProtKB-UniRule"/>
</dbReference>
<keyword evidence="3" id="KW-0511">Multifunctional enzyme</keyword>
<feature type="region of interest" description="Phosphopantothenoylcysteine decarboxylase" evidence="3">
    <location>
        <begin position="1"/>
        <end position="190"/>
    </location>
</feature>
<dbReference type="GO" id="GO:0015941">
    <property type="term" value="P:pantothenate catabolic process"/>
    <property type="evidence" value="ECO:0007669"/>
    <property type="project" value="InterPro"/>
</dbReference>
<dbReference type="Pfam" id="PF04127">
    <property type="entry name" value="DFP"/>
    <property type="match status" value="1"/>
</dbReference>
<comment type="caution">
    <text evidence="3">Lacks conserved residue(s) required for the propagation of feature annotation.</text>
</comment>
<dbReference type="EC" id="4.1.1.36" evidence="3"/>
<gene>
    <name evidence="3" type="primary">coaBC</name>
    <name evidence="7" type="ORF">FC96_GL000204</name>
</gene>
<feature type="binding site" evidence="3">
    <location>
        <position position="279"/>
    </location>
    <ligand>
        <name>CTP</name>
        <dbReference type="ChEBI" id="CHEBI:37563"/>
    </ligand>
</feature>
<evidence type="ECO:0000256" key="1">
    <source>
        <dbReference type="ARBA" id="ARBA00022793"/>
    </source>
</evidence>
<evidence type="ECO:0000259" key="5">
    <source>
        <dbReference type="Pfam" id="PF02441"/>
    </source>
</evidence>
<feature type="binding site" evidence="3">
    <location>
        <position position="289"/>
    </location>
    <ligand>
        <name>CTP</name>
        <dbReference type="ChEBI" id="CHEBI:37563"/>
    </ligand>
</feature>
<dbReference type="InterPro" id="IPR036551">
    <property type="entry name" value="Flavin_trans-like"/>
</dbReference>
<evidence type="ECO:0000259" key="6">
    <source>
        <dbReference type="Pfam" id="PF04127"/>
    </source>
</evidence>
<protein>
    <recommendedName>
        <fullName evidence="3">Coenzyme A biosynthesis bifunctional protein CoaBC</fullName>
    </recommendedName>
    <alternativeName>
        <fullName evidence="3">DNA/pantothenate metabolism flavoprotein</fullName>
    </alternativeName>
    <alternativeName>
        <fullName evidence="3">Phosphopantothenoylcysteine synthetase/decarboxylase</fullName>
        <shortName evidence="3">PPCS-PPCDC</shortName>
    </alternativeName>
    <domain>
        <recommendedName>
            <fullName evidence="3">Phosphopantothenoylcysteine decarboxylase</fullName>
            <shortName evidence="3">PPC decarboxylase</shortName>
            <shortName evidence="3">PPC-DC</shortName>
            <ecNumber evidence="3">4.1.1.36</ecNumber>
        </recommendedName>
        <alternativeName>
            <fullName evidence="3">CoaC</fullName>
        </alternativeName>
    </domain>
    <domain>
        <recommendedName>
            <fullName evidence="3">Phosphopantothenate--cysteine ligase</fullName>
            <ecNumber evidence="3">6.3.2.5</ecNumber>
        </recommendedName>
        <alternativeName>
            <fullName evidence="3">CoaB</fullName>
        </alternativeName>
        <alternativeName>
            <fullName evidence="3">Phosphopantothenoylcysteine synthetase</fullName>
            <shortName evidence="3">PPC synthetase</shortName>
            <shortName evidence="3">PPC-S</shortName>
        </alternativeName>
    </domain>
</protein>
<dbReference type="InterPro" id="IPR007085">
    <property type="entry name" value="DNA/pantothenate-metab_flavo_C"/>
</dbReference>
<dbReference type="SUPFAM" id="SSF52507">
    <property type="entry name" value="Homo-oligomeric flavin-containing Cys decarboxylases, HFCD"/>
    <property type="match status" value="1"/>
</dbReference>
<name>A0A0R1HRL8_9LACO</name>
<feature type="region of interest" description="Phosphopantothenate--cysteine ligase" evidence="3">
    <location>
        <begin position="191"/>
        <end position="405"/>
    </location>
</feature>
<dbReference type="GO" id="GO:0071513">
    <property type="term" value="C:phosphopantothenoylcysteine decarboxylase complex"/>
    <property type="evidence" value="ECO:0007669"/>
    <property type="project" value="TreeGrafter"/>
</dbReference>
<comment type="pathway">
    <text evidence="3 4">Cofactor biosynthesis; coenzyme A biosynthesis; CoA from (R)-pantothenate: step 2/5.</text>
</comment>
<evidence type="ECO:0000256" key="4">
    <source>
        <dbReference type="RuleBase" id="RU364078"/>
    </source>
</evidence>
<dbReference type="EC" id="6.3.2.5" evidence="3"/>
<feature type="binding site" evidence="3">
    <location>
        <position position="344"/>
    </location>
    <ligand>
        <name>CTP</name>
        <dbReference type="ChEBI" id="CHEBI:37563"/>
    </ligand>
</feature>
<evidence type="ECO:0000256" key="3">
    <source>
        <dbReference type="HAMAP-Rule" id="MF_02225"/>
    </source>
</evidence>
<feature type="domain" description="DNA/pantothenate metabolism flavoprotein C-terminal" evidence="6">
    <location>
        <begin position="186"/>
        <end position="398"/>
    </location>
</feature>
<evidence type="ECO:0000313" key="8">
    <source>
        <dbReference type="Proteomes" id="UP000050911"/>
    </source>
</evidence>
<comment type="catalytic activity">
    <reaction evidence="3 4">
        <text>(R)-4'-phosphopantothenate + L-cysteine + CTP = N-[(R)-4-phosphopantothenoyl]-L-cysteine + CMP + diphosphate + H(+)</text>
        <dbReference type="Rhea" id="RHEA:19397"/>
        <dbReference type="ChEBI" id="CHEBI:10986"/>
        <dbReference type="ChEBI" id="CHEBI:15378"/>
        <dbReference type="ChEBI" id="CHEBI:33019"/>
        <dbReference type="ChEBI" id="CHEBI:35235"/>
        <dbReference type="ChEBI" id="CHEBI:37563"/>
        <dbReference type="ChEBI" id="CHEBI:59458"/>
        <dbReference type="ChEBI" id="CHEBI:60377"/>
        <dbReference type="EC" id="6.3.2.5"/>
    </reaction>
</comment>
<dbReference type="GO" id="GO:0015937">
    <property type="term" value="P:coenzyme A biosynthetic process"/>
    <property type="evidence" value="ECO:0007669"/>
    <property type="project" value="UniProtKB-UniRule"/>
</dbReference>
<dbReference type="PATRIC" id="fig|1302272.5.peg.201"/>
<keyword evidence="3 4" id="KW-0285">Flavoprotein</keyword>
<accession>A0A0R1HRL8</accession>
<organism evidence="7 8">
    <name type="scientific">Secundilactobacillus kimchicus JCM 15530</name>
    <dbReference type="NCBI Taxonomy" id="1302272"/>
    <lineage>
        <taxon>Bacteria</taxon>
        <taxon>Bacillati</taxon>
        <taxon>Bacillota</taxon>
        <taxon>Bacilli</taxon>
        <taxon>Lactobacillales</taxon>
        <taxon>Lactobacillaceae</taxon>
        <taxon>Secundilactobacillus</taxon>
    </lineage>
</organism>
<dbReference type="Pfam" id="PF02441">
    <property type="entry name" value="Flavoprotein"/>
    <property type="match status" value="1"/>
</dbReference>
<dbReference type="Proteomes" id="UP000050911">
    <property type="component" value="Unassembled WGS sequence"/>
</dbReference>
<dbReference type="OrthoDB" id="9802554at2"/>
<dbReference type="NCBIfam" id="TIGR00521">
    <property type="entry name" value="coaBC_dfp"/>
    <property type="match status" value="1"/>
</dbReference>
<proteinExistence type="inferred from homology"/>
<keyword evidence="3" id="KW-0479">Metal-binding</keyword>
<comment type="similarity">
    <text evidence="3 4">In the C-terminal section; belongs to the PPC synthetase family.</text>
</comment>
<dbReference type="HAMAP" id="MF_02225">
    <property type="entry name" value="CoaBC"/>
    <property type="match status" value="1"/>
</dbReference>
<evidence type="ECO:0000256" key="2">
    <source>
        <dbReference type="ARBA" id="ARBA00023239"/>
    </source>
</evidence>
<dbReference type="STRING" id="1302272.FC96_GL000204"/>
<keyword evidence="2 3" id="KW-0456">Lyase</keyword>
<dbReference type="InterPro" id="IPR005252">
    <property type="entry name" value="CoaBC"/>
</dbReference>
<evidence type="ECO:0000313" key="7">
    <source>
        <dbReference type="EMBL" id="KRK49280.1"/>
    </source>
</evidence>
<keyword evidence="3 4" id="KW-0436">Ligase</keyword>
<dbReference type="GO" id="GO:0046872">
    <property type="term" value="F:metal ion binding"/>
    <property type="evidence" value="ECO:0007669"/>
    <property type="project" value="UniProtKB-KW"/>
</dbReference>
<comment type="function">
    <text evidence="4">Catalyzes two steps in the biosynthesis of coenzyme A. In the first step cysteine is conjugated to 4'-phosphopantothenate to form 4-phosphopantothenoylcysteine, in the latter compound is decarboxylated to form 4'-phosphopantotheine.</text>
</comment>
<dbReference type="GO" id="GO:0010181">
    <property type="term" value="F:FMN binding"/>
    <property type="evidence" value="ECO:0007669"/>
    <property type="project" value="UniProtKB-UniRule"/>
</dbReference>